<comment type="similarity">
    <text evidence="1">Belongs to the CdaR family.</text>
</comment>
<dbReference type="Proteomes" id="UP000250369">
    <property type="component" value="Unassembled WGS sequence"/>
</dbReference>
<dbReference type="PANTHER" id="PTHR33744">
    <property type="entry name" value="CARBOHYDRATE DIACID REGULATOR"/>
    <property type="match status" value="1"/>
</dbReference>
<dbReference type="Pfam" id="PF13556">
    <property type="entry name" value="HTH_30"/>
    <property type="match status" value="1"/>
</dbReference>
<comment type="caution">
    <text evidence="4">The sequence shown here is derived from an EMBL/GenBank/DDBJ whole genome shotgun (WGS) entry which is preliminary data.</text>
</comment>
<keyword evidence="5" id="KW-1185">Reference proteome</keyword>
<protein>
    <submittedName>
        <fullName evidence="4">PucR family transcriptional regulator</fullName>
    </submittedName>
</protein>
<accession>A0A329MY47</accession>
<dbReference type="OrthoDB" id="9792148at2"/>
<gene>
    <name evidence="4" type="ORF">DQG23_06560</name>
</gene>
<dbReference type="Pfam" id="PF17853">
    <property type="entry name" value="GGDEF_2"/>
    <property type="match status" value="1"/>
</dbReference>
<dbReference type="InterPro" id="IPR025736">
    <property type="entry name" value="PucR_C-HTH_dom"/>
</dbReference>
<sequence>MNRKKELFDGHYDSLETLADAISEVLQCPITIEDAGHRLLAYSSHERQIDPARTATIVGRRVPEHVVQSLWQGGIMHRLLQSPEPVKIEAIADVGLGRRVAVAVRKNDDVLGYIWVMENERELDAEAIGHLAKAALAVRTKLLHHRMLARQEEEGRQDFFWQMLTGHLSSHETIRDKAKKLGLTLPDSYNVIVMQFSKDVGDIQQQLYDMMAFRPSARIVLRAVDRNRLILLFGTEREQSPEKAVGQFIEAMAAQFGERLAGRPAVTGGAGSFYSSYALVETSYREALEVLDIKPVFAERLENVHVYHELGLYRHLPAIWQSKEKHPYGHRGLMKLREYDRYNNSCLTETLERFLACDCNAKDAAVALHVHTNTLTYRLKRITEIGGIDLNDADQKISVYLELQAEKYGKLKS</sequence>
<dbReference type="RefSeq" id="WP_113029993.1">
    <property type="nucleotide sequence ID" value="NZ_QMFB01000002.1"/>
</dbReference>
<dbReference type="InterPro" id="IPR051448">
    <property type="entry name" value="CdaR-like_regulators"/>
</dbReference>
<reference evidence="4 5" key="1">
    <citation type="journal article" date="2009" name="Int. J. Syst. Evol. Microbiol.">
        <title>Paenibacillus contaminans sp. nov., isolated from a contaminated laboratory plate.</title>
        <authorList>
            <person name="Chou J.H."/>
            <person name="Lee J.H."/>
            <person name="Lin M.C."/>
            <person name="Chang P.S."/>
            <person name="Arun A.B."/>
            <person name="Young C.C."/>
            <person name="Chen W.M."/>
        </authorList>
    </citation>
    <scope>NUCLEOTIDE SEQUENCE [LARGE SCALE GENOMIC DNA]</scope>
    <source>
        <strain evidence="4 5">CKOBP-6</strain>
    </source>
</reference>
<dbReference type="InterPro" id="IPR042070">
    <property type="entry name" value="PucR_C-HTH_sf"/>
</dbReference>
<dbReference type="Gene3D" id="1.10.10.2840">
    <property type="entry name" value="PucR C-terminal helix-turn-helix domain"/>
    <property type="match status" value="1"/>
</dbReference>
<evidence type="ECO:0000259" key="2">
    <source>
        <dbReference type="Pfam" id="PF13556"/>
    </source>
</evidence>
<evidence type="ECO:0000313" key="5">
    <source>
        <dbReference type="Proteomes" id="UP000250369"/>
    </source>
</evidence>
<feature type="domain" description="CdaR GGDEF-like" evidence="3">
    <location>
        <begin position="166"/>
        <end position="293"/>
    </location>
</feature>
<evidence type="ECO:0000256" key="1">
    <source>
        <dbReference type="ARBA" id="ARBA00006754"/>
    </source>
</evidence>
<proteinExistence type="inferred from homology"/>
<evidence type="ECO:0000259" key="3">
    <source>
        <dbReference type="Pfam" id="PF17853"/>
    </source>
</evidence>
<name>A0A329MY47_9BACL</name>
<organism evidence="4 5">
    <name type="scientific">Paenibacillus contaminans</name>
    <dbReference type="NCBI Taxonomy" id="450362"/>
    <lineage>
        <taxon>Bacteria</taxon>
        <taxon>Bacillati</taxon>
        <taxon>Bacillota</taxon>
        <taxon>Bacilli</taxon>
        <taxon>Bacillales</taxon>
        <taxon>Paenibacillaceae</taxon>
        <taxon>Paenibacillus</taxon>
    </lineage>
</organism>
<dbReference type="PANTHER" id="PTHR33744:SF1">
    <property type="entry name" value="DNA-BINDING TRANSCRIPTIONAL ACTIVATOR ADER"/>
    <property type="match status" value="1"/>
</dbReference>
<dbReference type="EMBL" id="QMFB01000002">
    <property type="protein sequence ID" value="RAV22587.1"/>
    <property type="molecule type" value="Genomic_DNA"/>
</dbReference>
<feature type="domain" description="PucR C-terminal helix-turn-helix" evidence="2">
    <location>
        <begin position="347"/>
        <end position="405"/>
    </location>
</feature>
<dbReference type="AlphaFoldDB" id="A0A329MY47"/>
<dbReference type="InterPro" id="IPR041522">
    <property type="entry name" value="CdaR_GGDEF"/>
</dbReference>
<evidence type="ECO:0000313" key="4">
    <source>
        <dbReference type="EMBL" id="RAV22587.1"/>
    </source>
</evidence>